<dbReference type="GO" id="GO:0003917">
    <property type="term" value="F:DNA topoisomerase type I (single strand cut, ATP-independent) activity"/>
    <property type="evidence" value="ECO:0007669"/>
    <property type="project" value="InterPro"/>
</dbReference>
<dbReference type="Proteomes" id="UP001054945">
    <property type="component" value="Unassembled WGS sequence"/>
</dbReference>
<organism evidence="2 3">
    <name type="scientific">Caerostris extrusa</name>
    <name type="common">Bark spider</name>
    <name type="synonym">Caerostris bankana</name>
    <dbReference type="NCBI Taxonomy" id="172846"/>
    <lineage>
        <taxon>Eukaryota</taxon>
        <taxon>Metazoa</taxon>
        <taxon>Ecdysozoa</taxon>
        <taxon>Arthropoda</taxon>
        <taxon>Chelicerata</taxon>
        <taxon>Arachnida</taxon>
        <taxon>Araneae</taxon>
        <taxon>Araneomorphae</taxon>
        <taxon>Entelegynae</taxon>
        <taxon>Araneoidea</taxon>
        <taxon>Araneidae</taxon>
        <taxon>Caerostris</taxon>
    </lineage>
</organism>
<dbReference type="Pfam" id="PF02919">
    <property type="entry name" value="Topoisom_I_N"/>
    <property type="match status" value="1"/>
</dbReference>
<dbReference type="SUPFAM" id="SSF56741">
    <property type="entry name" value="Eukaryotic DNA topoisomerase I, N-terminal DNA-binding fragment"/>
    <property type="match status" value="1"/>
</dbReference>
<keyword evidence="3" id="KW-1185">Reference proteome</keyword>
<dbReference type="PANTHER" id="PTHR10290">
    <property type="entry name" value="DNA TOPOISOMERASE I"/>
    <property type="match status" value="1"/>
</dbReference>
<sequence>MEEAMEVTEVAMKVNKEQIAVKRKRSMTQVLQKEWEEQKVGGGIKSQTLSHNGRIFAPDYERVSHHVKFYYSGKPMQLSKKAEVVAGFYGRMLDPEYTSKSTIKQEFL</sequence>
<dbReference type="InterPro" id="IPR051062">
    <property type="entry name" value="Topoisomerase_IB"/>
</dbReference>
<dbReference type="GO" id="GO:0006260">
    <property type="term" value="P:DNA replication"/>
    <property type="evidence" value="ECO:0007669"/>
    <property type="project" value="TreeGrafter"/>
</dbReference>
<dbReference type="GO" id="GO:0005694">
    <property type="term" value="C:chromosome"/>
    <property type="evidence" value="ECO:0007669"/>
    <property type="project" value="InterPro"/>
</dbReference>
<proteinExistence type="predicted"/>
<dbReference type="GO" id="GO:0007059">
    <property type="term" value="P:chromosome segregation"/>
    <property type="evidence" value="ECO:0007669"/>
    <property type="project" value="TreeGrafter"/>
</dbReference>
<evidence type="ECO:0000259" key="1">
    <source>
        <dbReference type="Pfam" id="PF02919"/>
    </source>
</evidence>
<dbReference type="GO" id="GO:0003677">
    <property type="term" value="F:DNA binding"/>
    <property type="evidence" value="ECO:0007669"/>
    <property type="project" value="InterPro"/>
</dbReference>
<feature type="domain" description="DNA topoisomerase I DNA binding eukaryotic-type" evidence="1">
    <location>
        <begin position="45"/>
        <end position="107"/>
    </location>
</feature>
<comment type="caution">
    <text evidence="2">The sequence shown here is derived from an EMBL/GenBank/DDBJ whole genome shotgun (WGS) entry which is preliminary data.</text>
</comment>
<dbReference type="GO" id="GO:0005730">
    <property type="term" value="C:nucleolus"/>
    <property type="evidence" value="ECO:0007669"/>
    <property type="project" value="TreeGrafter"/>
</dbReference>
<dbReference type="InterPro" id="IPR013034">
    <property type="entry name" value="DNA_topo_DNA_db_N_dom1"/>
</dbReference>
<dbReference type="PANTHER" id="PTHR10290:SF3">
    <property type="entry name" value="DNA TOPOISOMERASE 1"/>
    <property type="match status" value="1"/>
</dbReference>
<name>A0AAV4NE47_CAEEX</name>
<evidence type="ECO:0000313" key="2">
    <source>
        <dbReference type="EMBL" id="GIX83092.1"/>
    </source>
</evidence>
<dbReference type="GO" id="GO:0006265">
    <property type="term" value="P:DNA topological change"/>
    <property type="evidence" value="ECO:0007669"/>
    <property type="project" value="InterPro"/>
</dbReference>
<reference evidence="2 3" key="1">
    <citation type="submission" date="2021-06" db="EMBL/GenBank/DDBJ databases">
        <title>Caerostris extrusa draft genome.</title>
        <authorList>
            <person name="Kono N."/>
            <person name="Arakawa K."/>
        </authorList>
    </citation>
    <scope>NUCLEOTIDE SEQUENCE [LARGE SCALE GENOMIC DNA]</scope>
</reference>
<dbReference type="InterPro" id="IPR008336">
    <property type="entry name" value="TopoI_DNA-bd_euk"/>
</dbReference>
<accession>A0AAV4NE47</accession>
<dbReference type="AlphaFoldDB" id="A0AAV4NE47"/>
<evidence type="ECO:0000313" key="3">
    <source>
        <dbReference type="Proteomes" id="UP001054945"/>
    </source>
</evidence>
<protein>
    <submittedName>
        <fullName evidence="2">DNA topoisomerase I</fullName>
    </submittedName>
</protein>
<dbReference type="Gene3D" id="1.10.10.41">
    <property type="entry name" value="Yeast DNA topoisomerase - domain 1"/>
    <property type="match status" value="1"/>
</dbReference>
<dbReference type="EMBL" id="BPLR01020832">
    <property type="protein sequence ID" value="GIX83092.1"/>
    <property type="molecule type" value="Genomic_DNA"/>
</dbReference>
<dbReference type="InterPro" id="IPR036202">
    <property type="entry name" value="TopoI_DNA-bd_euk_N_sf"/>
</dbReference>
<gene>
    <name evidence="2" type="primary">X975_10808</name>
    <name evidence="2" type="ORF">CEXT_357751</name>
</gene>